<evidence type="ECO:0000256" key="1">
    <source>
        <dbReference type="SAM" id="MobiDB-lite"/>
    </source>
</evidence>
<name>A0A8J7YW54_9ARCH</name>
<comment type="caution">
    <text evidence="2">The sequence shown here is derived from an EMBL/GenBank/DDBJ whole genome shotgun (WGS) entry which is preliminary data.</text>
</comment>
<organism evidence="2 3">
    <name type="scientific">Candidatus Sysuiplasma superficiale</name>
    <dbReference type="NCBI Taxonomy" id="2823368"/>
    <lineage>
        <taxon>Archaea</taxon>
        <taxon>Methanobacteriati</taxon>
        <taxon>Thermoplasmatota</taxon>
        <taxon>Thermoplasmata</taxon>
        <taxon>Candidatus Sysuiplasmatales</taxon>
        <taxon>Candidatus Sysuiplasmataceae</taxon>
        <taxon>Candidatus Sysuiplasma</taxon>
    </lineage>
</organism>
<dbReference type="AlphaFoldDB" id="A0A8J7YW54"/>
<proteinExistence type="predicted"/>
<evidence type="ECO:0000313" key="2">
    <source>
        <dbReference type="EMBL" id="MBX8643506.1"/>
    </source>
</evidence>
<accession>A0A8J7YW54</accession>
<dbReference type="EMBL" id="JAHEAC010000009">
    <property type="protein sequence ID" value="MBX8643506.1"/>
    <property type="molecule type" value="Genomic_DNA"/>
</dbReference>
<feature type="region of interest" description="Disordered" evidence="1">
    <location>
        <begin position="1"/>
        <end position="50"/>
    </location>
</feature>
<reference evidence="2" key="1">
    <citation type="submission" date="2021-05" db="EMBL/GenBank/DDBJ databases">
        <title>Genomic insights into ecological role and evolution of a novel Thermoplasmata order Candidatus Sysuiplasmatales.</title>
        <authorList>
            <person name="Yuan Y."/>
        </authorList>
    </citation>
    <scope>NUCLEOTIDE SEQUENCE</scope>
    <source>
        <strain evidence="2">TUT19-bin139</strain>
    </source>
</reference>
<evidence type="ECO:0000313" key="3">
    <source>
        <dbReference type="Proteomes" id="UP000750197"/>
    </source>
</evidence>
<gene>
    <name evidence="2" type="ORF">KIY12_02080</name>
</gene>
<feature type="compositionally biased region" description="Basic and acidic residues" evidence="1">
    <location>
        <begin position="20"/>
        <end position="33"/>
    </location>
</feature>
<dbReference type="Proteomes" id="UP000750197">
    <property type="component" value="Unassembled WGS sequence"/>
</dbReference>
<protein>
    <submittedName>
        <fullName evidence="2">Uncharacterized protein</fullName>
    </submittedName>
</protein>
<sequence length="106" mass="11467">MSESKSHKALKNKAAGQSGETEKKLPSGKRLDAKTPGGRATEIERSGQTKQLELAAERLKESRANQRVLQVPNSDIPKAVEAMKKVGVGGTVKNLSGTNRRYVPKQ</sequence>